<gene>
    <name evidence="1" type="ORF">Tco_1121440</name>
</gene>
<dbReference type="Proteomes" id="UP001151760">
    <property type="component" value="Unassembled WGS sequence"/>
</dbReference>
<reference evidence="1" key="1">
    <citation type="journal article" date="2022" name="Int. J. Mol. Sci.">
        <title>Draft Genome of Tanacetum Coccineum: Genomic Comparison of Closely Related Tanacetum-Family Plants.</title>
        <authorList>
            <person name="Yamashiro T."/>
            <person name="Shiraishi A."/>
            <person name="Nakayama K."/>
            <person name="Satake H."/>
        </authorList>
    </citation>
    <scope>NUCLEOTIDE SEQUENCE</scope>
</reference>
<organism evidence="1 2">
    <name type="scientific">Tanacetum coccineum</name>
    <dbReference type="NCBI Taxonomy" id="301880"/>
    <lineage>
        <taxon>Eukaryota</taxon>
        <taxon>Viridiplantae</taxon>
        <taxon>Streptophyta</taxon>
        <taxon>Embryophyta</taxon>
        <taxon>Tracheophyta</taxon>
        <taxon>Spermatophyta</taxon>
        <taxon>Magnoliopsida</taxon>
        <taxon>eudicotyledons</taxon>
        <taxon>Gunneridae</taxon>
        <taxon>Pentapetalae</taxon>
        <taxon>asterids</taxon>
        <taxon>campanulids</taxon>
        <taxon>Asterales</taxon>
        <taxon>Asteraceae</taxon>
        <taxon>Asteroideae</taxon>
        <taxon>Anthemideae</taxon>
        <taxon>Anthemidinae</taxon>
        <taxon>Tanacetum</taxon>
    </lineage>
</organism>
<name>A0ABQ5IXQ5_9ASTR</name>
<dbReference type="EMBL" id="BQNB010021306">
    <property type="protein sequence ID" value="GJU05010.1"/>
    <property type="molecule type" value="Genomic_DNA"/>
</dbReference>
<protein>
    <submittedName>
        <fullName evidence="1">Uncharacterized protein</fullName>
    </submittedName>
</protein>
<evidence type="ECO:0000313" key="2">
    <source>
        <dbReference type="Proteomes" id="UP001151760"/>
    </source>
</evidence>
<sequence>MALRGTTKSPIQCFSRKKLSKHARKKSVGMSLMNLCVPANSVMYSNATHETVLDQIGKKVLEDLLVGRYGVSVPALTKDHSGIKINTPYPEDSIRRIQDMESI</sequence>
<proteinExistence type="predicted"/>
<reference evidence="1" key="2">
    <citation type="submission" date="2022-01" db="EMBL/GenBank/DDBJ databases">
        <authorList>
            <person name="Yamashiro T."/>
            <person name="Shiraishi A."/>
            <person name="Satake H."/>
            <person name="Nakayama K."/>
        </authorList>
    </citation>
    <scope>NUCLEOTIDE SEQUENCE</scope>
</reference>
<comment type="caution">
    <text evidence="1">The sequence shown here is derived from an EMBL/GenBank/DDBJ whole genome shotgun (WGS) entry which is preliminary data.</text>
</comment>
<evidence type="ECO:0000313" key="1">
    <source>
        <dbReference type="EMBL" id="GJU05010.1"/>
    </source>
</evidence>
<accession>A0ABQ5IXQ5</accession>
<keyword evidence="2" id="KW-1185">Reference proteome</keyword>